<organism evidence="7">
    <name type="scientific">Fopius arisanus</name>
    <dbReference type="NCBI Taxonomy" id="64838"/>
    <lineage>
        <taxon>Eukaryota</taxon>
        <taxon>Metazoa</taxon>
        <taxon>Ecdysozoa</taxon>
        <taxon>Arthropoda</taxon>
        <taxon>Hexapoda</taxon>
        <taxon>Insecta</taxon>
        <taxon>Pterygota</taxon>
        <taxon>Neoptera</taxon>
        <taxon>Endopterygota</taxon>
        <taxon>Hymenoptera</taxon>
        <taxon>Apocrita</taxon>
        <taxon>Ichneumonoidea</taxon>
        <taxon>Braconidae</taxon>
        <taxon>Opiinae</taxon>
        <taxon>Fopius</taxon>
    </lineage>
</organism>
<feature type="compositionally biased region" description="Acidic residues" evidence="6">
    <location>
        <begin position="179"/>
        <end position="188"/>
    </location>
</feature>
<evidence type="ECO:0000256" key="6">
    <source>
        <dbReference type="SAM" id="MobiDB-lite"/>
    </source>
</evidence>
<dbReference type="InterPro" id="IPR003874">
    <property type="entry name" value="CDC45"/>
</dbReference>
<sequence>MQEERWHRQGCLAGKGLALSPGFYPVSVKKKFLVNGITRGKMFVKKFKEDFYDVIQGNRCLLLVNFDIDAICACKILQHLFKNDNMLYTVVPVQGISNVVQSYQDNCNDVKYVVMINCGGIIDIVGHLEPPEDMTFFVIDSHRPLDLCNIYSESQIRILHSQGSGEDIPEYDEVFRDSSEDESDEDSDGESRQAKRRRLNEEDMLRKRERREWEEKRDTILFNYSQYSHYGKSSAVLMFEMAWRMSKDSLDMVWWAIVGSTEQAILNKVEPQVSVLEAGNLQGQVSRLSHRQGVDAERQQQSAVKIIYDKDLQLALYRHWTVESSLRHSMTTAVALRLWSIRGEQRLRELLAEMGLPLAQSKQRFSSMDLNLRLEFREMVEKLAAKYHVEDIIGASFTLQFGYKFKYCASDLVYAMLALLESSGKDRSPHHCFLDAMDCLSRMKKDTLERGIEKAKVMLASVFKTAQGILEMKKVMNAGSFLYVIIPEGTVDGRLFAHPHTLLMLAQFVLRAYVGSSKRKGAAAAPLVASANYEQEEETCLLVGIPPICEDQPRSLFGKAFEQAAKNINAALDADYFDTTIIRLKTQDRSNFFDALATLLT</sequence>
<evidence type="ECO:0000256" key="2">
    <source>
        <dbReference type="ARBA" id="ARBA00010727"/>
    </source>
</evidence>
<dbReference type="GO" id="GO:0003697">
    <property type="term" value="F:single-stranded DNA binding"/>
    <property type="evidence" value="ECO:0007669"/>
    <property type="project" value="TreeGrafter"/>
</dbReference>
<feature type="region of interest" description="Disordered" evidence="6">
    <location>
        <begin position="176"/>
        <end position="198"/>
    </location>
</feature>
<dbReference type="PANTHER" id="PTHR10507:SF0">
    <property type="entry name" value="CELL DIVISION CONTROL PROTEIN 45 HOMOLOG"/>
    <property type="match status" value="1"/>
</dbReference>
<proteinExistence type="inferred from homology"/>
<evidence type="ECO:0000313" key="7">
    <source>
        <dbReference type="EMBL" id="JAG75874.1"/>
    </source>
</evidence>
<gene>
    <name evidence="7" type="primary">CDC45</name>
    <name evidence="7" type="ORF">g.13812</name>
</gene>
<comment type="similarity">
    <text evidence="2">Belongs to the CDC45 family.</text>
</comment>
<evidence type="ECO:0000256" key="5">
    <source>
        <dbReference type="ARBA" id="ARBA00023306"/>
    </source>
</evidence>
<dbReference type="AlphaFoldDB" id="A0A0C9QZG8"/>
<accession>A0A0C9QZG8</accession>
<keyword evidence="4" id="KW-0539">Nucleus</keyword>
<dbReference type="GO" id="GO:1902977">
    <property type="term" value="P:mitotic DNA replication preinitiation complex assembly"/>
    <property type="evidence" value="ECO:0007669"/>
    <property type="project" value="TreeGrafter"/>
</dbReference>
<keyword evidence="5" id="KW-0131">Cell cycle</keyword>
<reference evidence="7" key="1">
    <citation type="submission" date="2015-01" db="EMBL/GenBank/DDBJ databases">
        <title>Transcriptome Assembly of Fopius arisanus.</title>
        <authorList>
            <person name="Geib S."/>
        </authorList>
    </citation>
    <scope>NUCLEOTIDE SEQUENCE</scope>
</reference>
<evidence type="ECO:0000256" key="3">
    <source>
        <dbReference type="ARBA" id="ARBA00022705"/>
    </source>
</evidence>
<feature type="compositionally biased region" description="Basic and acidic residues" evidence="6">
    <location>
        <begin position="189"/>
        <end position="198"/>
    </location>
</feature>
<protein>
    <submittedName>
        <fullName evidence="7">CDC45 protein</fullName>
    </submittedName>
</protein>
<evidence type="ECO:0000256" key="4">
    <source>
        <dbReference type="ARBA" id="ARBA00023242"/>
    </source>
</evidence>
<dbReference type="GO" id="GO:0000727">
    <property type="term" value="P:double-strand break repair via break-induced replication"/>
    <property type="evidence" value="ECO:0007669"/>
    <property type="project" value="TreeGrafter"/>
</dbReference>
<dbReference type="GO" id="GO:0003688">
    <property type="term" value="F:DNA replication origin binding"/>
    <property type="evidence" value="ECO:0007669"/>
    <property type="project" value="TreeGrafter"/>
</dbReference>
<dbReference type="GO" id="GO:0006270">
    <property type="term" value="P:DNA replication initiation"/>
    <property type="evidence" value="ECO:0007669"/>
    <property type="project" value="InterPro"/>
</dbReference>
<dbReference type="GO" id="GO:0031261">
    <property type="term" value="C:DNA replication preinitiation complex"/>
    <property type="evidence" value="ECO:0007669"/>
    <property type="project" value="TreeGrafter"/>
</dbReference>
<comment type="subcellular location">
    <subcellularLocation>
        <location evidence="1">Nucleus</location>
    </subcellularLocation>
</comment>
<dbReference type="EMBL" id="GBYB01006107">
    <property type="protein sequence ID" value="JAG75874.1"/>
    <property type="molecule type" value="Transcribed_RNA"/>
</dbReference>
<keyword evidence="3" id="KW-0235">DNA replication</keyword>
<dbReference type="Pfam" id="PF02724">
    <property type="entry name" value="CDC45"/>
    <property type="match status" value="2"/>
</dbReference>
<name>A0A0C9QZG8_9HYME</name>
<dbReference type="GO" id="GO:0003682">
    <property type="term" value="F:chromatin binding"/>
    <property type="evidence" value="ECO:0007669"/>
    <property type="project" value="TreeGrafter"/>
</dbReference>
<evidence type="ECO:0000256" key="1">
    <source>
        <dbReference type="ARBA" id="ARBA00004123"/>
    </source>
</evidence>
<dbReference type="PANTHER" id="PTHR10507">
    <property type="entry name" value="CDC45-RELATED PROTEIN"/>
    <property type="match status" value="1"/>
</dbReference>